<keyword evidence="1" id="KW-0472">Membrane</keyword>
<dbReference type="RefSeq" id="WP_013683842.1">
    <property type="nucleotide sequence ID" value="NC_015320.1"/>
</dbReference>
<organism evidence="2 3">
    <name type="scientific">Archaeoglobus veneficus (strain DSM 11195 / SNP6)</name>
    <dbReference type="NCBI Taxonomy" id="693661"/>
    <lineage>
        <taxon>Archaea</taxon>
        <taxon>Methanobacteriati</taxon>
        <taxon>Methanobacteriota</taxon>
        <taxon>Archaeoglobi</taxon>
        <taxon>Archaeoglobales</taxon>
        <taxon>Archaeoglobaceae</taxon>
        <taxon>Archaeoglobus</taxon>
    </lineage>
</organism>
<evidence type="ECO:0000256" key="1">
    <source>
        <dbReference type="SAM" id="Phobius"/>
    </source>
</evidence>
<name>F2KMI2_ARCVS</name>
<dbReference type="GeneID" id="10394288"/>
<reference evidence="2 3" key="1">
    <citation type="submission" date="2011-03" db="EMBL/GenBank/DDBJ databases">
        <title>The complete genome of Archaeoglobus veneficus SNP6.</title>
        <authorList>
            <consortium name="US DOE Joint Genome Institute (JGI-PGF)"/>
            <person name="Lucas S."/>
            <person name="Copeland A."/>
            <person name="Lapidus A."/>
            <person name="Bruce D."/>
            <person name="Goodwin L."/>
            <person name="Pitluck S."/>
            <person name="Kyrpides N."/>
            <person name="Mavromatis K."/>
            <person name="Pagani I."/>
            <person name="Ivanova N."/>
            <person name="Mikhailova N."/>
            <person name="Lu M."/>
            <person name="Detter J.C."/>
            <person name="Tapia R."/>
            <person name="Han C."/>
            <person name="Land M."/>
            <person name="Hauser L."/>
            <person name="Markowitz V."/>
            <person name="Cheng J.-F."/>
            <person name="Hugenholtz P."/>
            <person name="Woyke T."/>
            <person name="Wu D."/>
            <person name="Spring S."/>
            <person name="Brambilla E."/>
            <person name="Klenk H.-P."/>
            <person name="Eisen J.A."/>
        </authorList>
    </citation>
    <scope>NUCLEOTIDE SEQUENCE [LARGE SCALE GENOMIC DNA]</scope>
    <source>
        <strain>SNP6</strain>
    </source>
</reference>
<accession>F2KMI2</accession>
<feature type="transmembrane region" description="Helical" evidence="1">
    <location>
        <begin position="20"/>
        <end position="41"/>
    </location>
</feature>
<keyword evidence="1" id="KW-0812">Transmembrane</keyword>
<dbReference type="AlphaFoldDB" id="F2KMI2"/>
<proteinExistence type="predicted"/>
<sequence>MSEDEKLRKKTWFERHPDAWKLIALGTVAGLLIAGCIGYPIKGYFDQTGSGKYNNIAMAGKNETEKEKIILSNKDGDYFTDKYDPQPDKYNRIYVLVHYGTDPDDVEDGKKLIEFFNRAEIPEKNIIELPSEEWIHPIPSHYESPFDKAMEKIYNETKNDEGRPVIYLCILGHGNPDCGEEISYQDVLKYFNKIKPTYAVIFARHCYDADAGEKWFDTNKSKPYLFVRYYTIGIYPPEDENKDGIYGWEEWIGKWPIKTKTYCEKNSFWSSNMPY</sequence>
<evidence type="ECO:0000313" key="3">
    <source>
        <dbReference type="Proteomes" id="UP000008136"/>
    </source>
</evidence>
<dbReference type="EMBL" id="CP002588">
    <property type="protein sequence ID" value="AEA47179.1"/>
    <property type="molecule type" value="Genomic_DNA"/>
</dbReference>
<protein>
    <submittedName>
        <fullName evidence="2">Uncharacterized protein</fullName>
    </submittedName>
</protein>
<dbReference type="Proteomes" id="UP000008136">
    <property type="component" value="Chromosome"/>
</dbReference>
<dbReference type="KEGG" id="ave:Arcve_1171"/>
<keyword evidence="3" id="KW-1185">Reference proteome</keyword>
<evidence type="ECO:0000313" key="2">
    <source>
        <dbReference type="EMBL" id="AEA47179.1"/>
    </source>
</evidence>
<keyword evidence="1" id="KW-1133">Transmembrane helix</keyword>
<dbReference type="STRING" id="693661.Arcve_1171"/>
<gene>
    <name evidence="2" type="ordered locus">Arcve_1171</name>
</gene>
<dbReference type="HOGENOM" id="CLU_1010482_0_0_2"/>